<feature type="transmembrane region" description="Helical" evidence="1">
    <location>
        <begin position="142"/>
        <end position="162"/>
    </location>
</feature>
<comment type="caution">
    <text evidence="2">The sequence shown here is derived from an EMBL/GenBank/DDBJ whole genome shotgun (WGS) entry which is preliminary data.</text>
</comment>
<evidence type="ECO:0000313" key="2">
    <source>
        <dbReference type="EMBL" id="PTM54941.1"/>
    </source>
</evidence>
<feature type="transmembrane region" description="Helical" evidence="1">
    <location>
        <begin position="221"/>
        <end position="249"/>
    </location>
</feature>
<proteinExistence type="predicted"/>
<feature type="transmembrane region" description="Helical" evidence="1">
    <location>
        <begin position="120"/>
        <end position="136"/>
    </location>
</feature>
<organism evidence="2 3">
    <name type="scientific">Phreatobacter oligotrophus</name>
    <dbReference type="NCBI Taxonomy" id="1122261"/>
    <lineage>
        <taxon>Bacteria</taxon>
        <taxon>Pseudomonadati</taxon>
        <taxon>Pseudomonadota</taxon>
        <taxon>Alphaproteobacteria</taxon>
        <taxon>Hyphomicrobiales</taxon>
        <taxon>Phreatobacteraceae</taxon>
        <taxon>Phreatobacter</taxon>
    </lineage>
</organism>
<keyword evidence="1" id="KW-0472">Membrane</keyword>
<keyword evidence="3" id="KW-1185">Reference proteome</keyword>
<keyword evidence="1" id="KW-0812">Transmembrane</keyword>
<dbReference type="Proteomes" id="UP000241808">
    <property type="component" value="Unassembled WGS sequence"/>
</dbReference>
<feature type="transmembrane region" description="Helical" evidence="1">
    <location>
        <begin position="68"/>
        <end position="91"/>
    </location>
</feature>
<keyword evidence="1" id="KW-1133">Transmembrane helix</keyword>
<feature type="transmembrane region" description="Helical" evidence="1">
    <location>
        <begin position="43"/>
        <end position="62"/>
    </location>
</feature>
<dbReference type="InterPro" id="IPR018692">
    <property type="entry name" value="DUF2189"/>
</dbReference>
<name>A0A2T4Z2G6_9HYPH</name>
<evidence type="ECO:0000313" key="3">
    <source>
        <dbReference type="Proteomes" id="UP000241808"/>
    </source>
</evidence>
<evidence type="ECO:0000256" key="1">
    <source>
        <dbReference type="SAM" id="Phobius"/>
    </source>
</evidence>
<dbReference type="Pfam" id="PF09955">
    <property type="entry name" value="DUF2189"/>
    <property type="match status" value="1"/>
</dbReference>
<feature type="transmembrane region" description="Helical" evidence="1">
    <location>
        <begin position="169"/>
        <end position="192"/>
    </location>
</feature>
<reference evidence="2 3" key="1">
    <citation type="submission" date="2018-04" db="EMBL/GenBank/DDBJ databases">
        <title>Genomic Encyclopedia of Archaeal and Bacterial Type Strains, Phase II (KMG-II): from individual species to whole genera.</title>
        <authorList>
            <person name="Goeker M."/>
        </authorList>
    </citation>
    <scope>NUCLEOTIDE SEQUENCE [LARGE SCALE GENOMIC DNA]</scope>
    <source>
        <strain evidence="2 3">DSM 25521</strain>
    </source>
</reference>
<dbReference type="RefSeq" id="WP_245902017.1">
    <property type="nucleotide sequence ID" value="NZ_PZZL01000005.1"/>
</dbReference>
<dbReference type="EMBL" id="PZZL01000005">
    <property type="protein sequence ID" value="PTM54941.1"/>
    <property type="molecule type" value="Genomic_DNA"/>
</dbReference>
<accession>A0A2T4Z2G6</accession>
<protein>
    <submittedName>
        <fullName evidence="2">Putative membrane protein</fullName>
    </submittedName>
</protein>
<gene>
    <name evidence="2" type="ORF">C8P69_10591</name>
</gene>
<sequence length="267" mass="29129">MTDVNDAAAALPRQPEPMVRAATIDDIKGALEAGWADLKAAPLFGLFFGAIYWLGGLALIILPAQFGYAWAVFPLAAGFALIGPFVAVGLYEVSRLREQGVTPTWSAVLGTVWRQGGRELSWLAFLTIFIFIIWMYQVRMLYALFFGFASLDPVLFAKALFLTTDGWTFLAVGTCVGACMALFTFSITVVSFPLLLDRDYDVVTAIITSVRTVQASPTVMLGWGAITAVTVFLAMTPFFAGLLLVLPLWGHATWHLYRRLVSFPPAG</sequence>
<dbReference type="AlphaFoldDB" id="A0A2T4Z2G6"/>